<name>A0A8J4PJP6_9MYCE</name>
<feature type="transmembrane region" description="Helical" evidence="3">
    <location>
        <begin position="10"/>
        <end position="28"/>
    </location>
</feature>
<evidence type="ECO:0000313" key="4">
    <source>
        <dbReference type="EMBL" id="KAF2068772.1"/>
    </source>
</evidence>
<keyword evidence="3" id="KW-1133">Transmembrane helix</keyword>
<proteinExistence type="predicted"/>
<evidence type="ECO:0000256" key="3">
    <source>
        <dbReference type="SAM" id="Phobius"/>
    </source>
</evidence>
<feature type="region of interest" description="Disordered" evidence="2">
    <location>
        <begin position="338"/>
        <end position="371"/>
    </location>
</feature>
<evidence type="ECO:0000256" key="1">
    <source>
        <dbReference type="SAM" id="Coils"/>
    </source>
</evidence>
<sequence>METPNDPTKLMFIICSFITLFSFITFLPDSEDNQYHHQFDFFSDHDENQQQEQEQHQYQYQQQQQQQSEPQYKNQQQSEPQYVYKIKEQPLSYFQLFKNIFSLRKRGNNNKTSNSNSKSNKFNSEDFYSNGILKSNDFKNDHLNNSNNSSDNSFDSFGYQTEGDLDYSKDIPQEFFVAENNDLKEQLEQAILNTNAERRGRLLAEQEMIREQEKIQEMKSDLLKQEAMCSKLLELCTASIHKKKKAEETIDQLSNQMSCLIDIISAQTNLDMGAEEYDSLDGLSPSSSSSFYTNGNSKTSSTNNNQNNNSYSDKITLTIDRDFIEKFESVSKTLQELEMKKSGGSSGEESSSISSSTSSSRSENYNGGDKSTNLDLETLFFDLVQLSKKQLPFTLNDVVSPSI</sequence>
<feature type="region of interest" description="Disordered" evidence="2">
    <location>
        <begin position="46"/>
        <end position="79"/>
    </location>
</feature>
<comment type="caution">
    <text evidence="4">The sequence shown here is derived from an EMBL/GenBank/DDBJ whole genome shotgun (WGS) entry which is preliminary data.</text>
</comment>
<reference evidence="4" key="1">
    <citation type="submission" date="2020-01" db="EMBL/GenBank/DDBJ databases">
        <title>Development of genomics and gene disruption for Polysphondylium violaceum indicates a role for the polyketide synthase stlB in stalk morphogenesis.</title>
        <authorList>
            <person name="Narita B."/>
            <person name="Kawabe Y."/>
            <person name="Kin K."/>
            <person name="Saito T."/>
            <person name="Gibbs R."/>
            <person name="Kuspa A."/>
            <person name="Muzny D."/>
            <person name="Queller D."/>
            <person name="Richards S."/>
            <person name="Strassman J."/>
            <person name="Sucgang R."/>
            <person name="Worley K."/>
            <person name="Schaap P."/>
        </authorList>
    </citation>
    <scope>NUCLEOTIDE SEQUENCE</scope>
    <source>
        <strain evidence="4">QSvi11</strain>
    </source>
</reference>
<keyword evidence="3" id="KW-0812">Transmembrane</keyword>
<protein>
    <submittedName>
        <fullName evidence="4">Uncharacterized protein</fullName>
    </submittedName>
</protein>
<keyword evidence="1" id="KW-0175">Coiled coil</keyword>
<accession>A0A8J4PJP6</accession>
<feature type="compositionally biased region" description="Low complexity" evidence="2">
    <location>
        <begin position="347"/>
        <end position="363"/>
    </location>
</feature>
<feature type="compositionally biased region" description="Low complexity" evidence="2">
    <location>
        <begin position="50"/>
        <end position="77"/>
    </location>
</feature>
<evidence type="ECO:0000313" key="5">
    <source>
        <dbReference type="Proteomes" id="UP000695562"/>
    </source>
</evidence>
<dbReference type="Proteomes" id="UP000695562">
    <property type="component" value="Unassembled WGS sequence"/>
</dbReference>
<dbReference type="AlphaFoldDB" id="A0A8J4PJP6"/>
<dbReference type="EMBL" id="AJWJ01000849">
    <property type="protein sequence ID" value="KAF2068772.1"/>
    <property type="molecule type" value="Genomic_DNA"/>
</dbReference>
<organism evidence="4 5">
    <name type="scientific">Polysphondylium violaceum</name>
    <dbReference type="NCBI Taxonomy" id="133409"/>
    <lineage>
        <taxon>Eukaryota</taxon>
        <taxon>Amoebozoa</taxon>
        <taxon>Evosea</taxon>
        <taxon>Eumycetozoa</taxon>
        <taxon>Dictyostelia</taxon>
        <taxon>Dictyosteliales</taxon>
        <taxon>Dictyosteliaceae</taxon>
        <taxon>Polysphondylium</taxon>
    </lineage>
</organism>
<feature type="region of interest" description="Disordered" evidence="2">
    <location>
        <begin position="279"/>
        <end position="312"/>
    </location>
</feature>
<feature type="coiled-coil region" evidence="1">
    <location>
        <begin position="177"/>
        <end position="263"/>
    </location>
</feature>
<gene>
    <name evidence="4" type="ORF">CYY_009907</name>
</gene>
<keyword evidence="5" id="KW-1185">Reference proteome</keyword>
<dbReference type="OrthoDB" id="10679609at2759"/>
<feature type="compositionally biased region" description="Low complexity" evidence="2">
    <location>
        <begin position="280"/>
        <end position="312"/>
    </location>
</feature>
<evidence type="ECO:0000256" key="2">
    <source>
        <dbReference type="SAM" id="MobiDB-lite"/>
    </source>
</evidence>
<keyword evidence="3" id="KW-0472">Membrane</keyword>